<protein>
    <submittedName>
        <fullName evidence="3">Uncharacterized protein</fullName>
    </submittedName>
</protein>
<dbReference type="OrthoDB" id="348023at2759"/>
<evidence type="ECO:0000256" key="1">
    <source>
        <dbReference type="SAM" id="MobiDB-lite"/>
    </source>
</evidence>
<keyword evidence="4" id="KW-1185">Reference proteome</keyword>
<feature type="region of interest" description="Disordered" evidence="1">
    <location>
        <begin position="34"/>
        <end position="62"/>
    </location>
</feature>
<feature type="region of interest" description="Disordered" evidence="1">
    <location>
        <begin position="182"/>
        <end position="202"/>
    </location>
</feature>
<keyword evidence="2" id="KW-0732">Signal</keyword>
<dbReference type="EMBL" id="HG710817">
    <property type="protein sequence ID" value="CDJ47680.1"/>
    <property type="molecule type" value="Genomic_DNA"/>
</dbReference>
<organism evidence="3 4">
    <name type="scientific">Eimeria brunetti</name>
    <dbReference type="NCBI Taxonomy" id="51314"/>
    <lineage>
        <taxon>Eukaryota</taxon>
        <taxon>Sar</taxon>
        <taxon>Alveolata</taxon>
        <taxon>Apicomplexa</taxon>
        <taxon>Conoidasida</taxon>
        <taxon>Coccidia</taxon>
        <taxon>Eucoccidiorida</taxon>
        <taxon>Eimeriorina</taxon>
        <taxon>Eimeriidae</taxon>
        <taxon>Eimeria</taxon>
    </lineage>
</organism>
<feature type="compositionally biased region" description="Acidic residues" evidence="1">
    <location>
        <begin position="149"/>
        <end position="166"/>
    </location>
</feature>
<feature type="chain" id="PRO_5004673775" evidence="2">
    <location>
        <begin position="28"/>
        <end position="843"/>
    </location>
</feature>
<feature type="compositionally biased region" description="Basic and acidic residues" evidence="1">
    <location>
        <begin position="182"/>
        <end position="195"/>
    </location>
</feature>
<dbReference type="VEuPathDB" id="ToxoDB:EBH_0017260"/>
<proteinExistence type="predicted"/>
<reference evidence="3" key="2">
    <citation type="submission" date="2013-10" db="EMBL/GenBank/DDBJ databases">
        <authorList>
            <person name="Aslett M."/>
        </authorList>
    </citation>
    <scope>NUCLEOTIDE SEQUENCE [LARGE SCALE GENOMIC DNA]</scope>
    <source>
        <strain evidence="3">Houghton</strain>
    </source>
</reference>
<sequence>MKHKGPFFSFLLRMQTCCWLFVAVCLAQQQDGYSSAAQGNKGPHRGPPSPPVTATDPFPPDSMARLHAQWTAQREMTESQFGKNLVSKKQVYAIAAFVLFLVMARAMSLRKKEKPAEKAQGPTEELGEGLSGPEGEEPPFPEGTLPIGEGDEDMYGPEVEDPDALGEEEDDFVVERPIKRSRMGRNETMRKDRGPPDAPPFATQVQPGIGGEEGEGEFVQQPLLPPPTEPFQDPSLEQFPEPSSAENMGYMAPTDMVGVPPFGAPGLIPGMIADEDGELQELRVRRNVVSNLVDTAMRLAGELAGEAPMVTNTLKVNVEAAEKAERNYDMARSRGDPNLPAIRDDVVNIMRASLSGARDALINLVALAKAHGEQVSSYCSEALFFTNVERLRQPLEESLESKSIKVCAASLASVENGSITLQQENEDQLRILRETQFIDECEAQDFVQAYGAVAAMNFRVKTVQRLAALDSALMENMLAMHKEWLRWKLQTERIPLEMDANLVQGLHFSLSKSRPAFGGQPASGTTDLEMQSIKELFEQQSQDMNALDTARDVETVTAAYERAKTFNNKLKYLVQLQKEKLYSVLQKQPLNKEESAAASETMAKIAETAVIDSEEFVRFAQSVYSEVGDKSEDGLVSGGKALLQKLTTKIKSSAAEPGEDGASGDTSAAALVKKYFSEPWRQTESAKDQWSKAQEMHASAKKSKKYKLDKDGLGSSALEKRTNLRVDVATRKAEAALFLHRFRYLYILAREFEVLEETISSVLMFPFQPASDAFSEVLKLKAMFDSEKALLRDAQCSDAIPEYSDSMQQITWRMWSLLEAERLSQLKETVQRARAQLHNLAPE</sequence>
<evidence type="ECO:0000313" key="4">
    <source>
        <dbReference type="Proteomes" id="UP000030750"/>
    </source>
</evidence>
<dbReference type="Proteomes" id="UP000030750">
    <property type="component" value="Unassembled WGS sequence"/>
</dbReference>
<feature type="region of interest" description="Disordered" evidence="1">
    <location>
        <begin position="112"/>
        <end position="166"/>
    </location>
</feature>
<dbReference type="AlphaFoldDB" id="U6LIP6"/>
<gene>
    <name evidence="3" type="ORF">EBH_0017260</name>
</gene>
<name>U6LIP6_9EIME</name>
<evidence type="ECO:0000313" key="3">
    <source>
        <dbReference type="EMBL" id="CDJ47680.1"/>
    </source>
</evidence>
<accession>U6LIP6</accession>
<evidence type="ECO:0000256" key="2">
    <source>
        <dbReference type="SAM" id="SignalP"/>
    </source>
</evidence>
<feature type="signal peptide" evidence="2">
    <location>
        <begin position="1"/>
        <end position="27"/>
    </location>
</feature>
<reference evidence="3" key="1">
    <citation type="submission" date="2013-10" db="EMBL/GenBank/DDBJ databases">
        <title>Genomic analysis of the causative agents of coccidiosis in chickens.</title>
        <authorList>
            <person name="Reid A.J."/>
            <person name="Blake D."/>
            <person name="Billington K."/>
            <person name="Browne H."/>
            <person name="Dunn M."/>
            <person name="Hung S."/>
            <person name="Kawahara F."/>
            <person name="Miranda-Saavedra D."/>
            <person name="Mourier T."/>
            <person name="Nagra H."/>
            <person name="Otto T.D."/>
            <person name="Rawlings N."/>
            <person name="Sanchez A."/>
            <person name="Sanders M."/>
            <person name="Subramaniam C."/>
            <person name="Tay Y."/>
            <person name="Dear P."/>
            <person name="Doerig C."/>
            <person name="Gruber A."/>
            <person name="Parkinson J."/>
            <person name="Shirley M."/>
            <person name="Wan K.L."/>
            <person name="Berriman M."/>
            <person name="Tomley F."/>
            <person name="Pain A."/>
        </authorList>
    </citation>
    <scope>NUCLEOTIDE SEQUENCE [LARGE SCALE GENOMIC DNA]</scope>
    <source>
        <strain evidence="3">Houghton</strain>
    </source>
</reference>